<feature type="binding site" evidence="6">
    <location>
        <position position="105"/>
    </location>
    <ligand>
        <name>a divalent metal cation</name>
        <dbReference type="ChEBI" id="CHEBI:60240"/>
        <label>2</label>
        <note>catalytic</note>
    </ligand>
</feature>
<dbReference type="InterPro" id="IPR036005">
    <property type="entry name" value="Creatinase/aminopeptidase-like"/>
</dbReference>
<dbReference type="AlphaFoldDB" id="R4KBK3"/>
<dbReference type="PANTHER" id="PTHR43330">
    <property type="entry name" value="METHIONINE AMINOPEPTIDASE"/>
    <property type="match status" value="1"/>
</dbReference>
<comment type="cofactor">
    <cofactor evidence="6">
        <name>Co(2+)</name>
        <dbReference type="ChEBI" id="CHEBI:48828"/>
    </cofactor>
    <cofactor evidence="6">
        <name>Zn(2+)</name>
        <dbReference type="ChEBI" id="CHEBI:29105"/>
    </cofactor>
    <cofactor evidence="6">
        <name>Mn(2+)</name>
        <dbReference type="ChEBI" id="CHEBI:29035"/>
    </cofactor>
    <cofactor evidence="6">
        <name>Fe(2+)</name>
        <dbReference type="ChEBI" id="CHEBI:29033"/>
    </cofactor>
    <text evidence="6">Binds 2 divalent metal cations per subunit. Has a high-affinity and a low affinity metal-binding site. The true nature of the physiological cofactor is under debate. The enzyme is active with cobalt, zinc, manganese or divalent iron ions. Most likely, methionine aminopeptidases function as mononuclear Fe(2+)-metalloproteases under physiological conditions, and the catalytically relevant metal-binding site has been assigned to the histidine-containing high-affinity site.</text>
</comment>
<keyword evidence="2 6" id="KW-0031">Aminopeptidase</keyword>
<keyword evidence="10" id="KW-1185">Reference proteome</keyword>
<dbReference type="Pfam" id="PF00557">
    <property type="entry name" value="Peptidase_M24"/>
    <property type="match status" value="1"/>
</dbReference>
<comment type="catalytic activity">
    <reaction evidence="6 7">
        <text>Release of N-terminal amino acids, preferentially methionine, from peptides and arylamides.</text>
        <dbReference type="EC" id="3.4.11.18"/>
    </reaction>
</comment>
<dbReference type="GO" id="GO:0046872">
    <property type="term" value="F:metal ion binding"/>
    <property type="evidence" value="ECO:0007669"/>
    <property type="project" value="UniProtKB-UniRule"/>
</dbReference>
<accession>R4KBK3</accession>
<evidence type="ECO:0000256" key="7">
    <source>
        <dbReference type="RuleBase" id="RU003653"/>
    </source>
</evidence>
<comment type="subunit">
    <text evidence="6">Monomer.</text>
</comment>
<dbReference type="Gene3D" id="3.90.230.10">
    <property type="entry name" value="Creatinase/methionine aminopeptidase superfamily"/>
    <property type="match status" value="1"/>
</dbReference>
<proteinExistence type="inferred from homology"/>
<dbReference type="PRINTS" id="PR00599">
    <property type="entry name" value="MAPEPTIDASE"/>
</dbReference>
<protein>
    <recommendedName>
        <fullName evidence="6 7">Methionine aminopeptidase</fullName>
        <shortName evidence="6">MAP</shortName>
        <shortName evidence="6">MetAP</shortName>
        <ecNumber evidence="6 7">3.4.11.18</ecNumber>
    </recommendedName>
    <alternativeName>
        <fullName evidence="6">Peptidase M</fullName>
    </alternativeName>
</protein>
<feature type="domain" description="Peptidase M24" evidence="8">
    <location>
        <begin position="12"/>
        <end position="239"/>
    </location>
</feature>
<dbReference type="STRING" id="767817.Desgi_0386"/>
<dbReference type="CDD" id="cd01086">
    <property type="entry name" value="MetAP1"/>
    <property type="match status" value="1"/>
</dbReference>
<feature type="binding site" evidence="6">
    <location>
        <position position="94"/>
    </location>
    <ligand>
        <name>a divalent metal cation</name>
        <dbReference type="ChEBI" id="CHEBI:60240"/>
        <label>1</label>
    </ligand>
</feature>
<feature type="binding site" evidence="6">
    <location>
        <position position="232"/>
    </location>
    <ligand>
        <name>a divalent metal cation</name>
        <dbReference type="ChEBI" id="CHEBI:60240"/>
        <label>1</label>
    </ligand>
</feature>
<feature type="binding site" evidence="6">
    <location>
        <position position="201"/>
    </location>
    <ligand>
        <name>a divalent metal cation</name>
        <dbReference type="ChEBI" id="CHEBI:60240"/>
        <label>2</label>
        <note>catalytic</note>
    </ligand>
</feature>
<dbReference type="GO" id="GO:0070006">
    <property type="term" value="F:metalloaminopeptidase activity"/>
    <property type="evidence" value="ECO:0007669"/>
    <property type="project" value="UniProtKB-UniRule"/>
</dbReference>
<reference evidence="9 10" key="1">
    <citation type="submission" date="2012-01" db="EMBL/GenBank/DDBJ databases">
        <title>Complete sequence of Desulfotomaculum gibsoniae DSM 7213.</title>
        <authorList>
            <consortium name="US DOE Joint Genome Institute"/>
            <person name="Lucas S."/>
            <person name="Han J."/>
            <person name="Lapidus A."/>
            <person name="Cheng J.-F."/>
            <person name="Goodwin L."/>
            <person name="Pitluck S."/>
            <person name="Peters L."/>
            <person name="Ovchinnikova G."/>
            <person name="Teshima H."/>
            <person name="Detter J.C."/>
            <person name="Han C."/>
            <person name="Tapia R."/>
            <person name="Land M."/>
            <person name="Hauser L."/>
            <person name="Kyrpides N."/>
            <person name="Ivanova N."/>
            <person name="Pagani I."/>
            <person name="Parshina S."/>
            <person name="Plugge C."/>
            <person name="Muyzer G."/>
            <person name="Kuever J."/>
            <person name="Ivanova A."/>
            <person name="Nazina T."/>
            <person name="Klenk H.-P."/>
            <person name="Brambilla E."/>
            <person name="Spring S."/>
            <person name="Stams A.F."/>
            <person name="Woyke T."/>
        </authorList>
    </citation>
    <scope>NUCLEOTIDE SEQUENCE [LARGE SCALE GENOMIC DNA]</scope>
    <source>
        <strain evidence="9 10">DSM 7213</strain>
    </source>
</reference>
<evidence type="ECO:0000256" key="4">
    <source>
        <dbReference type="ARBA" id="ARBA00022723"/>
    </source>
</evidence>
<dbReference type="HAMAP" id="MF_01974">
    <property type="entry name" value="MetAP_1"/>
    <property type="match status" value="1"/>
</dbReference>
<comment type="similarity">
    <text evidence="6">Belongs to the peptidase M24A family. Methionine aminopeptidase type 1 subfamily.</text>
</comment>
<name>R4KBK3_9FIRM</name>
<dbReference type="PANTHER" id="PTHR43330:SF27">
    <property type="entry name" value="METHIONINE AMINOPEPTIDASE"/>
    <property type="match status" value="1"/>
</dbReference>
<dbReference type="HOGENOM" id="CLU_015857_0_1_9"/>
<dbReference type="InterPro" id="IPR002467">
    <property type="entry name" value="Pept_M24A_MAP1"/>
</dbReference>
<evidence type="ECO:0000256" key="3">
    <source>
        <dbReference type="ARBA" id="ARBA00022670"/>
    </source>
</evidence>
<dbReference type="InterPro" id="IPR000994">
    <property type="entry name" value="Pept_M24"/>
</dbReference>
<dbReference type="OrthoDB" id="9802055at2"/>
<dbReference type="Proteomes" id="UP000013520">
    <property type="component" value="Chromosome"/>
</dbReference>
<dbReference type="GO" id="GO:0004239">
    <property type="term" value="F:initiator methionyl aminopeptidase activity"/>
    <property type="evidence" value="ECO:0007669"/>
    <property type="project" value="UniProtKB-UniRule"/>
</dbReference>
<evidence type="ECO:0000256" key="5">
    <source>
        <dbReference type="ARBA" id="ARBA00022801"/>
    </source>
</evidence>
<feature type="binding site" evidence="6">
    <location>
        <position position="232"/>
    </location>
    <ligand>
        <name>a divalent metal cation</name>
        <dbReference type="ChEBI" id="CHEBI:60240"/>
        <label>2</label>
        <note>catalytic</note>
    </ligand>
</feature>
<dbReference type="PROSITE" id="PS00680">
    <property type="entry name" value="MAP_1"/>
    <property type="match status" value="1"/>
</dbReference>
<dbReference type="NCBIfam" id="TIGR00500">
    <property type="entry name" value="met_pdase_I"/>
    <property type="match status" value="1"/>
</dbReference>
<feature type="binding site" evidence="6">
    <location>
        <position position="105"/>
    </location>
    <ligand>
        <name>a divalent metal cation</name>
        <dbReference type="ChEBI" id="CHEBI:60240"/>
        <label>1</label>
    </ligand>
</feature>
<feature type="binding site" evidence="6">
    <location>
        <position position="168"/>
    </location>
    <ligand>
        <name>a divalent metal cation</name>
        <dbReference type="ChEBI" id="CHEBI:60240"/>
        <label>2</label>
        <note>catalytic</note>
    </ligand>
</feature>
<dbReference type="GO" id="GO:0006508">
    <property type="term" value="P:proteolysis"/>
    <property type="evidence" value="ECO:0007669"/>
    <property type="project" value="UniProtKB-KW"/>
</dbReference>
<evidence type="ECO:0000256" key="1">
    <source>
        <dbReference type="ARBA" id="ARBA00002521"/>
    </source>
</evidence>
<keyword evidence="3 6" id="KW-0645">Protease</keyword>
<dbReference type="eggNOG" id="COG0024">
    <property type="taxonomic scope" value="Bacteria"/>
</dbReference>
<dbReference type="InterPro" id="IPR001714">
    <property type="entry name" value="Pept_M24_MAP"/>
</dbReference>
<feature type="binding site" evidence="6">
    <location>
        <position position="77"/>
    </location>
    <ligand>
        <name>substrate</name>
    </ligand>
</feature>
<evidence type="ECO:0000256" key="2">
    <source>
        <dbReference type="ARBA" id="ARBA00022438"/>
    </source>
</evidence>
<dbReference type="EC" id="3.4.11.18" evidence="6 7"/>
<evidence type="ECO:0000313" key="9">
    <source>
        <dbReference type="EMBL" id="AGK99963.1"/>
    </source>
</evidence>
<dbReference type="KEGG" id="dgi:Desgi_0386"/>
<gene>
    <name evidence="6" type="primary">map</name>
    <name evidence="9" type="ORF">Desgi_0386</name>
</gene>
<evidence type="ECO:0000313" key="10">
    <source>
        <dbReference type="Proteomes" id="UP000013520"/>
    </source>
</evidence>
<evidence type="ECO:0000259" key="8">
    <source>
        <dbReference type="Pfam" id="PF00557"/>
    </source>
</evidence>
<keyword evidence="5 6" id="KW-0378">Hydrolase</keyword>
<organism evidence="9 10">
    <name type="scientific">Desulfoscipio gibsoniae DSM 7213</name>
    <dbReference type="NCBI Taxonomy" id="767817"/>
    <lineage>
        <taxon>Bacteria</taxon>
        <taxon>Bacillati</taxon>
        <taxon>Bacillota</taxon>
        <taxon>Clostridia</taxon>
        <taxon>Eubacteriales</taxon>
        <taxon>Desulfallaceae</taxon>
        <taxon>Desulfoscipio</taxon>
    </lineage>
</organism>
<dbReference type="GO" id="GO:0005829">
    <property type="term" value="C:cytosol"/>
    <property type="evidence" value="ECO:0007669"/>
    <property type="project" value="TreeGrafter"/>
</dbReference>
<sequence>MIICKSERELSYMREAGKVVAGALDKLAEAIEPGVTTAELDQIAEEYILSKGAKPAFKGLYGFPATICASVNEQVVHGIPGLRKLENGDIISIDVGAEINGYFGDHARTFAVGSIAAEQQKLLDVTRTSLAEGIKMARSGNRLSDISHAVQSYVEKNGFSVVRDYVGHGIGSKMHEEPQVPNFGRPGRGPRLKAGMTLAIEPMVNMGAYYVQTLPDNWTVVTRDGQPSAHFEHTIVITDSEPVILTLP</sequence>
<dbReference type="SUPFAM" id="SSF55920">
    <property type="entry name" value="Creatinase/aminopeptidase"/>
    <property type="match status" value="1"/>
</dbReference>
<feature type="binding site" evidence="6">
    <location>
        <position position="175"/>
    </location>
    <ligand>
        <name>substrate</name>
    </ligand>
</feature>
<dbReference type="EMBL" id="CP003273">
    <property type="protein sequence ID" value="AGK99963.1"/>
    <property type="molecule type" value="Genomic_DNA"/>
</dbReference>
<keyword evidence="4 6" id="KW-0479">Metal-binding</keyword>
<comment type="function">
    <text evidence="1 6">Removes the N-terminal methionine from nascent proteins. The N-terminal methionine is often cleaved when the second residue in the primary sequence is small and uncharged (Met-Ala-, Cys, Gly, Pro, Ser, Thr, or Val). Requires deformylation of the N(alpha)-formylated initiator methionine before it can be hydrolyzed.</text>
</comment>
<evidence type="ECO:0000256" key="6">
    <source>
        <dbReference type="HAMAP-Rule" id="MF_01974"/>
    </source>
</evidence>
<dbReference type="RefSeq" id="WP_015617897.1">
    <property type="nucleotide sequence ID" value="NC_021184.1"/>
</dbReference>